<evidence type="ECO:0000256" key="12">
    <source>
        <dbReference type="SAM" id="MobiDB-lite"/>
    </source>
</evidence>
<feature type="region of interest" description="Disordered" evidence="12">
    <location>
        <begin position="1"/>
        <end position="31"/>
    </location>
</feature>
<evidence type="ECO:0000256" key="2">
    <source>
        <dbReference type="ARBA" id="ARBA00006991"/>
    </source>
</evidence>
<keyword evidence="4" id="KW-0677">Repeat</keyword>
<feature type="domain" description="C2H2-type" evidence="13">
    <location>
        <begin position="559"/>
        <end position="586"/>
    </location>
</feature>
<comment type="caution">
    <text evidence="14">The sequence shown here is derived from an EMBL/GenBank/DDBJ whole genome shotgun (WGS) entry which is preliminary data.</text>
</comment>
<feature type="region of interest" description="Disordered" evidence="12">
    <location>
        <begin position="61"/>
        <end position="136"/>
    </location>
</feature>
<protein>
    <recommendedName>
        <fullName evidence="13">C2H2-type domain-containing protein</fullName>
    </recommendedName>
</protein>
<dbReference type="OrthoDB" id="3437960at2759"/>
<dbReference type="FunFam" id="3.30.160.60:FF:001954">
    <property type="entry name" value="Zinc finger protein 787"/>
    <property type="match status" value="5"/>
</dbReference>
<sequence length="695" mass="76592">MLESRVKIEGESISGSGANGHADVSVSGESRRTPNVFADRSAAKANPLVRIFYSYNAANTGAHEDGSDQDSHITRAGANSTHGQGEGKCGSVANNALESGHKRTANDNNVGTKKRKTRRSHQADDSPESPLAESYSSVDILRNDSCPDNLSSANYTIVSLKNEASNTLDEEPISSFEKPDSDNLLEETADEEQLACKGLERFCLERDSQLLKPGEASLEDLAVRSNLSMLELMRKRDKYKFDTGLICLPLSRFKPHQEDRLSDHVPTYLNKRGTKGMESKELNTTIVPGRAARIAVLINELLNPSNPDHSLPQNLDDCAVTLQLPNDHQVGGKSRDQRKKDDSHLPNEACADDITQRLRSTRASAVDHNLNASDHERSTQPVIKRSFVVDLSCRVCSKTCVSLSHLTIHMKSHTGEKPFACAECDKKFSNSGNLATHMRSHTGEKPFACADCDKKFSNSGNLTSHMRSHTGEKPFACAECDTTFSHSGNLTSHMRSHTGEKPFACAECDTTFSHSGNLATHMRAHTGEKPFACAECDKRFSQSGNLATHMRRHTGEKPFACAECDKTFSRSSHLTSHMRSHTGEKPFACAECNKRFSESGTLTRHMRSHTGEMPFACAECNKRFSESGALTRHMRRHTGEKPFACGECNKRFSESGNLTSHMRSHTGEKPFACGECDKTFSISGNLTRHMRRHTV</sequence>
<evidence type="ECO:0000313" key="15">
    <source>
        <dbReference type="Proteomes" id="UP000649328"/>
    </source>
</evidence>
<feature type="domain" description="C2H2-type" evidence="13">
    <location>
        <begin position="391"/>
        <end position="418"/>
    </location>
</feature>
<dbReference type="FunFam" id="3.30.160.60:FF:002493">
    <property type="entry name" value="Zinc finger protein"/>
    <property type="match status" value="1"/>
</dbReference>
<feature type="domain" description="C2H2-type" evidence="13">
    <location>
        <begin position="587"/>
        <end position="614"/>
    </location>
</feature>
<feature type="domain" description="C2H2-type" evidence="13">
    <location>
        <begin position="447"/>
        <end position="474"/>
    </location>
</feature>
<feature type="domain" description="C2H2-type" evidence="13">
    <location>
        <begin position="419"/>
        <end position="446"/>
    </location>
</feature>
<evidence type="ECO:0000256" key="3">
    <source>
        <dbReference type="ARBA" id="ARBA00022723"/>
    </source>
</evidence>
<evidence type="ECO:0000256" key="7">
    <source>
        <dbReference type="ARBA" id="ARBA00023015"/>
    </source>
</evidence>
<dbReference type="SUPFAM" id="SSF57667">
    <property type="entry name" value="beta-beta-alpha zinc fingers"/>
    <property type="match status" value="6"/>
</dbReference>
<organism evidence="14 15">
    <name type="scientific">Metschnikowia pulcherrima</name>
    <dbReference type="NCBI Taxonomy" id="27326"/>
    <lineage>
        <taxon>Eukaryota</taxon>
        <taxon>Fungi</taxon>
        <taxon>Dikarya</taxon>
        <taxon>Ascomycota</taxon>
        <taxon>Saccharomycotina</taxon>
        <taxon>Pichiomycetes</taxon>
        <taxon>Metschnikowiaceae</taxon>
        <taxon>Metschnikowia</taxon>
    </lineage>
</organism>
<dbReference type="FunFam" id="3.30.160.60:FF:000508">
    <property type="entry name" value="Myeloid zinc finger 1"/>
    <property type="match status" value="3"/>
</dbReference>
<dbReference type="SMART" id="SM00355">
    <property type="entry name" value="ZnF_C2H2"/>
    <property type="match status" value="11"/>
</dbReference>
<dbReference type="PROSITE" id="PS00028">
    <property type="entry name" value="ZINC_FINGER_C2H2_1"/>
    <property type="match status" value="11"/>
</dbReference>
<comment type="subcellular location">
    <subcellularLocation>
        <location evidence="1">Nucleus</location>
    </subcellularLocation>
</comment>
<proteinExistence type="inferred from homology"/>
<feature type="domain" description="C2H2-type" evidence="13">
    <location>
        <begin position="643"/>
        <end position="670"/>
    </location>
</feature>
<name>A0A8H7GQM4_9ASCO</name>
<keyword evidence="3" id="KW-0479">Metal-binding</keyword>
<keyword evidence="10" id="KW-0539">Nucleus</keyword>
<dbReference type="EMBL" id="JACBPP010000004">
    <property type="protein sequence ID" value="KAF8001869.1"/>
    <property type="molecule type" value="Genomic_DNA"/>
</dbReference>
<feature type="domain" description="C2H2-type" evidence="13">
    <location>
        <begin position="671"/>
        <end position="695"/>
    </location>
</feature>
<feature type="domain" description="C2H2-type" evidence="13">
    <location>
        <begin position="531"/>
        <end position="558"/>
    </location>
</feature>
<comment type="similarity">
    <text evidence="2">Belongs to the krueppel C2H2-type zinc-finger protein family.</text>
</comment>
<keyword evidence="7" id="KW-0805">Transcription regulation</keyword>
<evidence type="ECO:0000256" key="5">
    <source>
        <dbReference type="ARBA" id="ARBA00022771"/>
    </source>
</evidence>
<keyword evidence="6" id="KW-0862">Zinc</keyword>
<dbReference type="GO" id="GO:0000981">
    <property type="term" value="F:DNA-binding transcription factor activity, RNA polymerase II-specific"/>
    <property type="evidence" value="ECO:0007669"/>
    <property type="project" value="TreeGrafter"/>
</dbReference>
<feature type="compositionally biased region" description="Basic and acidic residues" evidence="12">
    <location>
        <begin position="1"/>
        <end position="10"/>
    </location>
</feature>
<keyword evidence="15" id="KW-1185">Reference proteome</keyword>
<evidence type="ECO:0000256" key="8">
    <source>
        <dbReference type="ARBA" id="ARBA00023125"/>
    </source>
</evidence>
<dbReference type="GO" id="GO:0042802">
    <property type="term" value="F:identical protein binding"/>
    <property type="evidence" value="ECO:0007669"/>
    <property type="project" value="UniProtKB-ARBA"/>
</dbReference>
<dbReference type="PANTHER" id="PTHR23226">
    <property type="entry name" value="ZINC FINGER AND SCAN DOMAIN-CONTAINING"/>
    <property type="match status" value="1"/>
</dbReference>
<keyword evidence="5 11" id="KW-0863">Zinc-finger</keyword>
<dbReference type="FunFam" id="3.30.160.60:FF:001158">
    <property type="entry name" value="zinc finger protein 22"/>
    <property type="match status" value="1"/>
</dbReference>
<feature type="compositionally biased region" description="Basic and acidic residues" evidence="12">
    <location>
        <begin position="62"/>
        <end position="73"/>
    </location>
</feature>
<dbReference type="AlphaFoldDB" id="A0A8H7GQM4"/>
<dbReference type="InterPro" id="IPR036236">
    <property type="entry name" value="Znf_C2H2_sf"/>
</dbReference>
<feature type="domain" description="C2H2-type" evidence="13">
    <location>
        <begin position="615"/>
        <end position="642"/>
    </location>
</feature>
<dbReference type="GO" id="GO:0008270">
    <property type="term" value="F:zinc ion binding"/>
    <property type="evidence" value="ECO:0007669"/>
    <property type="project" value="UniProtKB-KW"/>
</dbReference>
<feature type="domain" description="C2H2-type" evidence="13">
    <location>
        <begin position="475"/>
        <end position="502"/>
    </location>
</feature>
<evidence type="ECO:0000256" key="11">
    <source>
        <dbReference type="PROSITE-ProRule" id="PRU00042"/>
    </source>
</evidence>
<keyword evidence="9" id="KW-0804">Transcription</keyword>
<evidence type="ECO:0000256" key="9">
    <source>
        <dbReference type="ARBA" id="ARBA00023163"/>
    </source>
</evidence>
<feature type="region of interest" description="Disordered" evidence="12">
    <location>
        <begin position="326"/>
        <end position="349"/>
    </location>
</feature>
<evidence type="ECO:0000256" key="6">
    <source>
        <dbReference type="ARBA" id="ARBA00022833"/>
    </source>
</evidence>
<reference evidence="14" key="1">
    <citation type="submission" date="2020-10" db="EMBL/GenBank/DDBJ databases">
        <title>The Whole-Genome Sequence of Metschnikowia persimmonesis, a Novel Endophytic Yeast Species Isolated from Medicinal Plant Diospyros kaki Thumb.</title>
        <authorList>
            <person name="Rahmat E."/>
            <person name="Kang Y."/>
        </authorList>
    </citation>
    <scope>NUCLEOTIDE SEQUENCE</scope>
    <source>
        <strain evidence="14">KIOM G15050</strain>
    </source>
</reference>
<feature type="compositionally biased region" description="Basic and acidic residues" evidence="12">
    <location>
        <begin position="333"/>
        <end position="345"/>
    </location>
</feature>
<dbReference type="Proteomes" id="UP000649328">
    <property type="component" value="Unassembled WGS sequence"/>
</dbReference>
<dbReference type="GO" id="GO:0005634">
    <property type="term" value="C:nucleus"/>
    <property type="evidence" value="ECO:0007669"/>
    <property type="project" value="UniProtKB-SubCell"/>
</dbReference>
<dbReference type="Gene3D" id="3.30.160.60">
    <property type="entry name" value="Classic Zinc Finger"/>
    <property type="match status" value="11"/>
</dbReference>
<evidence type="ECO:0000256" key="1">
    <source>
        <dbReference type="ARBA" id="ARBA00004123"/>
    </source>
</evidence>
<evidence type="ECO:0000256" key="4">
    <source>
        <dbReference type="ARBA" id="ARBA00022737"/>
    </source>
</evidence>
<gene>
    <name evidence="14" type="ORF">HF325_002834</name>
</gene>
<feature type="domain" description="C2H2-type" evidence="13">
    <location>
        <begin position="503"/>
        <end position="530"/>
    </location>
</feature>
<evidence type="ECO:0000256" key="10">
    <source>
        <dbReference type="ARBA" id="ARBA00023242"/>
    </source>
</evidence>
<evidence type="ECO:0000259" key="13">
    <source>
        <dbReference type="PROSITE" id="PS50157"/>
    </source>
</evidence>
<accession>A0A8H7GQM4</accession>
<dbReference type="Pfam" id="PF00096">
    <property type="entry name" value="zf-C2H2"/>
    <property type="match status" value="11"/>
</dbReference>
<evidence type="ECO:0000313" key="14">
    <source>
        <dbReference type="EMBL" id="KAF8001869.1"/>
    </source>
</evidence>
<dbReference type="PROSITE" id="PS50157">
    <property type="entry name" value="ZINC_FINGER_C2H2_2"/>
    <property type="match status" value="11"/>
</dbReference>
<dbReference type="PANTHER" id="PTHR23226:SF240">
    <property type="entry name" value="GASTRULA ZINC FINGER PROTEIN XLCGF26.1-LIKE-RELATED"/>
    <property type="match status" value="1"/>
</dbReference>
<keyword evidence="8" id="KW-0238">DNA-binding</keyword>
<dbReference type="InterPro" id="IPR013087">
    <property type="entry name" value="Znf_C2H2_type"/>
</dbReference>
<dbReference type="GO" id="GO:0000978">
    <property type="term" value="F:RNA polymerase II cis-regulatory region sequence-specific DNA binding"/>
    <property type="evidence" value="ECO:0007669"/>
    <property type="project" value="TreeGrafter"/>
</dbReference>